<dbReference type="RefSeq" id="WP_198127423.1">
    <property type="nucleotide sequence ID" value="NZ_JAECZC010000065.1"/>
</dbReference>
<protein>
    <submittedName>
        <fullName evidence="1">Type II toxin-antitoxin system VapC family toxin</fullName>
    </submittedName>
</protein>
<dbReference type="Proteomes" id="UP000632766">
    <property type="component" value="Unassembled WGS sequence"/>
</dbReference>
<evidence type="ECO:0000313" key="1">
    <source>
        <dbReference type="EMBL" id="MBH8565637.1"/>
    </source>
</evidence>
<sequence>MLSSISQLVIDAGPLIALLYAKDPQHAECRIGFEQLSQAQVRVYTPIPILFEVYKWLLYTTNPRTAQTSLNIMLESLYLIAINQADLLEISALLQTIPNWYGSLEDATVIWAARSRKCPVWTINYRDFGSFPALEFWNPDLN</sequence>
<keyword evidence="2" id="KW-1185">Reference proteome</keyword>
<organism evidence="1 2">
    <name type="scientific">Amazonocrinis nigriterrae CENA67</name>
    <dbReference type="NCBI Taxonomy" id="2794033"/>
    <lineage>
        <taxon>Bacteria</taxon>
        <taxon>Bacillati</taxon>
        <taxon>Cyanobacteriota</taxon>
        <taxon>Cyanophyceae</taxon>
        <taxon>Nostocales</taxon>
        <taxon>Nostocaceae</taxon>
        <taxon>Amazonocrinis</taxon>
        <taxon>Amazonocrinis nigriterrae</taxon>
    </lineage>
</organism>
<dbReference type="EMBL" id="JAECZC010000065">
    <property type="protein sequence ID" value="MBH8565637.1"/>
    <property type="molecule type" value="Genomic_DNA"/>
</dbReference>
<reference evidence="1 2" key="1">
    <citation type="journal article" date="2021" name="Int. J. Syst. Evol. Microbiol.">
        <title>Amazonocrinis nigriterrae gen. nov., sp. nov., Atlanticothrix silvestris gen. nov., sp. nov. and Dendronalium phyllosphericum gen. nov., sp. nov., nostocacean cyanobacteria from Brazilian environments.</title>
        <authorList>
            <person name="Alvarenga D.O."/>
            <person name="Andreote A.P.D."/>
            <person name="Branco L.H.Z."/>
            <person name="Delbaje E."/>
            <person name="Cruz R.B."/>
            <person name="Varani A.M."/>
            <person name="Fiore M.F."/>
        </authorList>
    </citation>
    <scope>NUCLEOTIDE SEQUENCE [LARGE SCALE GENOMIC DNA]</scope>
    <source>
        <strain evidence="1 2">CENA67</strain>
    </source>
</reference>
<dbReference type="SUPFAM" id="SSF88723">
    <property type="entry name" value="PIN domain-like"/>
    <property type="match status" value="1"/>
</dbReference>
<dbReference type="Gene3D" id="3.40.50.1010">
    <property type="entry name" value="5'-nuclease"/>
    <property type="match status" value="1"/>
</dbReference>
<gene>
    <name evidence="1" type="ORF">I8748_26275</name>
</gene>
<proteinExistence type="predicted"/>
<evidence type="ECO:0000313" key="2">
    <source>
        <dbReference type="Proteomes" id="UP000632766"/>
    </source>
</evidence>
<name>A0A8J7HYA7_9NOST</name>
<dbReference type="InterPro" id="IPR029060">
    <property type="entry name" value="PIN-like_dom_sf"/>
</dbReference>
<comment type="caution">
    <text evidence="1">The sequence shown here is derived from an EMBL/GenBank/DDBJ whole genome shotgun (WGS) entry which is preliminary data.</text>
</comment>
<accession>A0A8J7HYA7</accession>
<dbReference type="AlphaFoldDB" id="A0A8J7HYA7"/>